<keyword evidence="1" id="KW-0732">Signal</keyword>
<feature type="signal peptide" evidence="1">
    <location>
        <begin position="1"/>
        <end position="25"/>
    </location>
</feature>
<dbReference type="Proteomes" id="UP000605201">
    <property type="component" value="Unassembled WGS sequence"/>
</dbReference>
<feature type="chain" id="PRO_5035154220" description="Glycine zipper family protein" evidence="1">
    <location>
        <begin position="26"/>
        <end position="242"/>
    </location>
</feature>
<accession>A0A8J6TUQ2</accession>
<organism evidence="2 3">
    <name type="scientific">Candidatus Desulfatibia vada</name>
    <dbReference type="NCBI Taxonomy" id="2841696"/>
    <lineage>
        <taxon>Bacteria</taxon>
        <taxon>Pseudomonadati</taxon>
        <taxon>Thermodesulfobacteriota</taxon>
        <taxon>Desulfobacteria</taxon>
        <taxon>Desulfobacterales</taxon>
        <taxon>Desulfobacterales incertae sedis</taxon>
        <taxon>Candidatus Desulfatibia</taxon>
    </lineage>
</organism>
<dbReference type="PROSITE" id="PS51257">
    <property type="entry name" value="PROKAR_LIPOPROTEIN"/>
    <property type="match status" value="1"/>
</dbReference>
<evidence type="ECO:0008006" key="4">
    <source>
        <dbReference type="Google" id="ProtNLM"/>
    </source>
</evidence>
<dbReference type="AlphaFoldDB" id="A0A8J6TUQ2"/>
<protein>
    <recommendedName>
        <fullName evidence="4">Glycine zipper family protein</fullName>
    </recommendedName>
</protein>
<name>A0A8J6TUQ2_9BACT</name>
<dbReference type="EMBL" id="JACNIG010000271">
    <property type="protein sequence ID" value="MBC8433117.1"/>
    <property type="molecule type" value="Genomic_DNA"/>
</dbReference>
<evidence type="ECO:0000313" key="3">
    <source>
        <dbReference type="Proteomes" id="UP000605201"/>
    </source>
</evidence>
<proteinExistence type="predicted"/>
<gene>
    <name evidence="2" type="ORF">H8D96_14510</name>
</gene>
<comment type="caution">
    <text evidence="2">The sequence shown here is derived from an EMBL/GenBank/DDBJ whole genome shotgun (WGS) entry which is preliminary data.</text>
</comment>
<sequence>MKRNLTIIAIILFLLSAGCSTSYKAKPLSLQTPAAYPNVVEIEGCQIGAKAFADAKVAKEAFGFDVLGAGMLPVQVVFDNQGPHPLEIVGHQTFLEDNKGNLWPILNNKIAYERATKYAETKKIFKEGAYGGFLGAAAGSLVGGAIGIVTGSNVAEAAGKGAAVGGAAGATLGGAKGFGSKDARRDIISDLQEKSLENKPVKPGLLGYGFLFFPAEAGSAKQVRLQIRETDTGTVHVLKMAF</sequence>
<evidence type="ECO:0000256" key="1">
    <source>
        <dbReference type="SAM" id="SignalP"/>
    </source>
</evidence>
<evidence type="ECO:0000313" key="2">
    <source>
        <dbReference type="EMBL" id="MBC8433117.1"/>
    </source>
</evidence>
<reference evidence="2 3" key="1">
    <citation type="submission" date="2020-08" db="EMBL/GenBank/DDBJ databases">
        <title>Bridging the membrane lipid divide: bacteria of the FCB group superphylum have the potential to synthesize archaeal ether lipids.</title>
        <authorList>
            <person name="Villanueva L."/>
            <person name="Von Meijenfeldt F.A.B."/>
            <person name="Westbye A.B."/>
            <person name="Yadav S."/>
            <person name="Hopmans E.C."/>
            <person name="Dutilh B.E."/>
            <person name="Sinninghe Damste J.S."/>
        </authorList>
    </citation>
    <scope>NUCLEOTIDE SEQUENCE [LARGE SCALE GENOMIC DNA]</scope>
    <source>
        <strain evidence="2">NIOZ-UU17</strain>
    </source>
</reference>